<sequence>MAEPLSRSRAGCALHGALYAVSAIDGVTALVHSTPGCAVQAGLWNGHAGCGGSGAWSTTNLSEKHIVFGGTSRLREQIKNTRSILPGELTVVVTGCPAEMIGDDVAAMAQEARDVGDDIVDLATAGFHGSAYHGYEIFLKGVIEKSLQAGPRQAGLVNILGPVPRQDGFWLAEIEELSRLIRGIGLKPNPIFGPQGGVASLRALGQAELSLSVSPWGHAAAQALFERLGVPRIESSGLPVGADATAELLERMVAAAGEVDDAAALAFINAERRRENHALDQVLETLYRQGSSRSFAVAAPSLHAGGIARFLIGTLGWSSAAIVITDDPPAGARSVIEAGLHGVHYSEDFDEINDRLVSSGAEIVFGSSLERAAASELKAPLIECASPSRRPGLTTGFGGIRGALTLLEEIVAASAGR</sequence>
<name>Q07LR1_RHOP5</name>
<evidence type="ECO:0000259" key="1">
    <source>
        <dbReference type="Pfam" id="PF00148"/>
    </source>
</evidence>
<evidence type="ECO:0000313" key="2">
    <source>
        <dbReference type="EMBL" id="ABJ07123.1"/>
    </source>
</evidence>
<dbReference type="STRING" id="316055.RPE_3188"/>
<dbReference type="KEGG" id="rpe:RPE_3188"/>
<feature type="domain" description="Nitrogenase/oxidoreductase component 1" evidence="1">
    <location>
        <begin position="12"/>
        <end position="412"/>
    </location>
</feature>
<dbReference type="InterPro" id="IPR000510">
    <property type="entry name" value="Nase/OxRdtase_comp1"/>
</dbReference>
<dbReference type="OrthoDB" id="8135695at2"/>
<dbReference type="EMBL" id="CP000463">
    <property type="protein sequence ID" value="ABJ07123.1"/>
    <property type="molecule type" value="Genomic_DNA"/>
</dbReference>
<dbReference type="AlphaFoldDB" id="Q07LR1"/>
<protein>
    <submittedName>
        <fullName evidence="2">Oxidoreductase/nitrogenase, component 1</fullName>
    </submittedName>
</protein>
<organism evidence="2">
    <name type="scientific">Rhodopseudomonas palustris (strain BisA53)</name>
    <dbReference type="NCBI Taxonomy" id="316055"/>
    <lineage>
        <taxon>Bacteria</taxon>
        <taxon>Pseudomonadati</taxon>
        <taxon>Pseudomonadota</taxon>
        <taxon>Alphaproteobacteria</taxon>
        <taxon>Hyphomicrobiales</taxon>
        <taxon>Nitrobacteraceae</taxon>
        <taxon>Rhodopseudomonas</taxon>
    </lineage>
</organism>
<proteinExistence type="predicted"/>
<dbReference type="HOGENOM" id="CLU_025876_4_0_5"/>
<dbReference type="InterPro" id="IPR049939">
    <property type="entry name" value="NifE-like"/>
</dbReference>
<dbReference type="SUPFAM" id="SSF53807">
    <property type="entry name" value="Helical backbone' metal receptor"/>
    <property type="match status" value="1"/>
</dbReference>
<accession>Q07LR1</accession>
<dbReference type="Pfam" id="PF00148">
    <property type="entry name" value="Oxidored_nitro"/>
    <property type="match status" value="1"/>
</dbReference>
<gene>
    <name evidence="2" type="ordered locus">RPE_3188</name>
</gene>
<dbReference type="GO" id="GO:0016491">
    <property type="term" value="F:oxidoreductase activity"/>
    <property type="evidence" value="ECO:0007669"/>
    <property type="project" value="InterPro"/>
</dbReference>
<dbReference type="PANTHER" id="PTHR42956">
    <property type="entry name" value="NITROGENASE IRON-MOLYBDENUM COFACTOR BIOSYNTHESIS PROTEIN NIFE"/>
    <property type="match status" value="1"/>
</dbReference>
<dbReference type="eggNOG" id="COG2710">
    <property type="taxonomic scope" value="Bacteria"/>
</dbReference>
<dbReference type="Gene3D" id="3.40.50.1980">
    <property type="entry name" value="Nitrogenase molybdenum iron protein domain"/>
    <property type="match status" value="3"/>
</dbReference>
<dbReference type="PANTHER" id="PTHR42956:SF1">
    <property type="entry name" value="NITROGENASE IRON-MOLYBDENUM COFACTOR BIOSYNTHESIS PROTEIN NIFE"/>
    <property type="match status" value="1"/>
</dbReference>
<reference evidence="2" key="1">
    <citation type="submission" date="2006-09" db="EMBL/GenBank/DDBJ databases">
        <title>Complete sequence of Rhodopseudomonas palustris BisA53.</title>
        <authorList>
            <consortium name="US DOE Joint Genome Institute"/>
            <person name="Copeland A."/>
            <person name="Lucas S."/>
            <person name="Lapidus A."/>
            <person name="Barry K."/>
            <person name="Detter J.C."/>
            <person name="Glavina del Rio T."/>
            <person name="Hammon N."/>
            <person name="Israni S."/>
            <person name="Dalin E."/>
            <person name="Tice H."/>
            <person name="Pitluck S."/>
            <person name="Chain P."/>
            <person name="Malfatti S."/>
            <person name="Shin M."/>
            <person name="Vergez L."/>
            <person name="Schmutz J."/>
            <person name="Larimer F."/>
            <person name="Land M."/>
            <person name="Hauser L."/>
            <person name="Pelletier D.A."/>
            <person name="Kyrpides N."/>
            <person name="Kim E."/>
            <person name="Harwood C.S."/>
            <person name="Oda Y."/>
            <person name="Richardson P."/>
        </authorList>
    </citation>
    <scope>NUCLEOTIDE SEQUENCE [LARGE SCALE GENOMIC DNA]</scope>
    <source>
        <strain evidence="2">BisA53</strain>
    </source>
</reference>